<keyword evidence="2" id="KW-0813">Transport</keyword>
<evidence type="ECO:0000256" key="2">
    <source>
        <dbReference type="ARBA" id="ARBA00022448"/>
    </source>
</evidence>
<dbReference type="Gene3D" id="1.10.760.10">
    <property type="entry name" value="Cytochrome c-like domain"/>
    <property type="match status" value="1"/>
</dbReference>
<feature type="transmembrane region" description="Helical" evidence="11">
    <location>
        <begin position="197"/>
        <end position="215"/>
    </location>
</feature>
<gene>
    <name evidence="15" type="ordered locus">DGo_PA0092</name>
</gene>
<evidence type="ECO:0000256" key="1">
    <source>
        <dbReference type="ARBA" id="ARBA00004141"/>
    </source>
</evidence>
<feature type="transmembrane region" description="Helical" evidence="11">
    <location>
        <begin position="348"/>
        <end position="366"/>
    </location>
</feature>
<dbReference type="InterPro" id="IPR036909">
    <property type="entry name" value="Cyt_c-like_dom_sf"/>
</dbReference>
<evidence type="ECO:0000256" key="8">
    <source>
        <dbReference type="ARBA" id="ARBA00023004"/>
    </source>
</evidence>
<dbReference type="EMBL" id="CP002192">
    <property type="protein sequence ID" value="AFD26978.1"/>
    <property type="molecule type" value="Genomic_DNA"/>
</dbReference>
<keyword evidence="16" id="KW-1185">Reference proteome</keyword>
<sequence length="468" mass="50961">MTPDSRPPMRGLLGWLEDRTGLVSAAQKVAAHRVPRRSGWAFVFGSATLFAFVLQVVTGITLAMFFEPSSATAYASLQHLSRPGSFGAIVRGLHYFGASLMVVMVGIHMIRVYLMASYKYPREVQWLSGVVLLLLTLAMAFTGQTLRWDQNAVWSVVVGAEQASRAPVVGPILARFLMAGDTLNAATLSRLYSLHTYWFPALMFALIGLHVALVLRNGISEPPTPGRRVDPKTYKREYQALVKRDGVPFWPDAAWRDAVFGAVLILAVTALAWRLGAPPLGAAPDPSIVQADPKPDWYLIWYFAALALWPYGVTNLMIILAPLLAFGALFLLPLVSNRGERSPSRRPWAVATVLVTVGMVTALTVVGQREPWLPHFGAAPLSARTVGSRDPDVVRGAALFHDQSCILCHRIGGQGGVRGPDLSAVGARLTGDQLTWRIQNGAASMPSYAGVLTDQQLRDLVAFLETRQ</sequence>
<keyword evidence="15" id="KW-0614">Plasmid</keyword>
<evidence type="ECO:0000259" key="12">
    <source>
        <dbReference type="PROSITE" id="PS51002"/>
    </source>
</evidence>
<evidence type="ECO:0000256" key="7">
    <source>
        <dbReference type="ARBA" id="ARBA00022989"/>
    </source>
</evidence>
<evidence type="ECO:0000256" key="4">
    <source>
        <dbReference type="ARBA" id="ARBA00022692"/>
    </source>
</evidence>
<dbReference type="GO" id="GO:0016491">
    <property type="term" value="F:oxidoreductase activity"/>
    <property type="evidence" value="ECO:0007669"/>
    <property type="project" value="InterPro"/>
</dbReference>
<feature type="transmembrane region" description="Helical" evidence="11">
    <location>
        <begin position="126"/>
        <end position="146"/>
    </location>
</feature>
<dbReference type="InterPro" id="IPR036150">
    <property type="entry name" value="Cyt_b/b6_C_sf"/>
</dbReference>
<dbReference type="RefSeq" id="WP_014695496.1">
    <property type="nucleotide sequence ID" value="NC_017805.1"/>
</dbReference>
<geneLocation type="plasmid" evidence="15 16">
    <name>P1</name>
</geneLocation>
<dbReference type="SUPFAM" id="SSF46626">
    <property type="entry name" value="Cytochrome c"/>
    <property type="match status" value="1"/>
</dbReference>
<comment type="subcellular location">
    <subcellularLocation>
        <location evidence="1">Membrane</location>
        <topology evidence="1">Multi-pass membrane protein</topology>
    </subcellularLocation>
</comment>
<keyword evidence="7 11" id="KW-1133">Transmembrane helix</keyword>
<evidence type="ECO:0000256" key="5">
    <source>
        <dbReference type="ARBA" id="ARBA00022723"/>
    </source>
</evidence>
<dbReference type="InterPro" id="IPR005798">
    <property type="entry name" value="Cyt_b/b6_C"/>
</dbReference>
<dbReference type="SUPFAM" id="SSF81648">
    <property type="entry name" value="a domain/subunit of cytochrome bc1 complex (Ubiquinol-cytochrome c reductase)"/>
    <property type="match status" value="1"/>
</dbReference>
<dbReference type="SUPFAM" id="SSF81342">
    <property type="entry name" value="Transmembrane di-heme cytochromes"/>
    <property type="match status" value="1"/>
</dbReference>
<evidence type="ECO:0000313" key="15">
    <source>
        <dbReference type="EMBL" id="AFD26978.1"/>
    </source>
</evidence>
<keyword evidence="4 11" id="KW-0812">Transmembrane</keyword>
<evidence type="ECO:0000256" key="11">
    <source>
        <dbReference type="SAM" id="Phobius"/>
    </source>
</evidence>
<organism evidence="15 16">
    <name type="scientific">Deinococcus gobiensis (strain DSM 21396 / JCM 16679 / CGMCC 1.7299 / I-0)</name>
    <dbReference type="NCBI Taxonomy" id="745776"/>
    <lineage>
        <taxon>Bacteria</taxon>
        <taxon>Thermotogati</taxon>
        <taxon>Deinococcota</taxon>
        <taxon>Deinococci</taxon>
        <taxon>Deinococcales</taxon>
        <taxon>Deinococcaceae</taxon>
        <taxon>Deinococcus</taxon>
    </lineage>
</organism>
<keyword evidence="3 10" id="KW-0349">Heme</keyword>
<feature type="transmembrane region" description="Helical" evidence="11">
    <location>
        <begin position="40"/>
        <end position="66"/>
    </location>
</feature>
<keyword evidence="6" id="KW-0249">Electron transport</keyword>
<feature type="transmembrane region" description="Helical" evidence="11">
    <location>
        <begin position="318"/>
        <end position="336"/>
    </location>
</feature>
<dbReference type="PATRIC" id="fig|745776.4.peg.3130"/>
<feature type="domain" description="Cytochrome c" evidence="14">
    <location>
        <begin position="391"/>
        <end position="468"/>
    </location>
</feature>
<feature type="transmembrane region" description="Helical" evidence="11">
    <location>
        <begin position="258"/>
        <end position="277"/>
    </location>
</feature>
<keyword evidence="9 11" id="KW-0472">Membrane</keyword>
<dbReference type="HOGENOM" id="CLU_031114_4_1_0"/>
<evidence type="ECO:0000256" key="6">
    <source>
        <dbReference type="ARBA" id="ARBA00022982"/>
    </source>
</evidence>
<accession>H8H0V9</accession>
<dbReference type="InterPro" id="IPR027387">
    <property type="entry name" value="Cytb/b6-like_sf"/>
</dbReference>
<dbReference type="GO" id="GO:0022904">
    <property type="term" value="P:respiratory electron transport chain"/>
    <property type="evidence" value="ECO:0007669"/>
    <property type="project" value="InterPro"/>
</dbReference>
<dbReference type="PROSITE" id="PS51002">
    <property type="entry name" value="CYTB_NTER"/>
    <property type="match status" value="1"/>
</dbReference>
<dbReference type="InterPro" id="IPR005797">
    <property type="entry name" value="Cyt_b/b6_N"/>
</dbReference>
<dbReference type="Gene3D" id="1.20.810.10">
    <property type="entry name" value="Cytochrome Bc1 Complex, Chain C"/>
    <property type="match status" value="1"/>
</dbReference>
<dbReference type="GO" id="GO:0009055">
    <property type="term" value="F:electron transfer activity"/>
    <property type="evidence" value="ECO:0007669"/>
    <property type="project" value="InterPro"/>
</dbReference>
<proteinExistence type="predicted"/>
<feature type="transmembrane region" description="Helical" evidence="11">
    <location>
        <begin position="93"/>
        <end position="114"/>
    </location>
</feature>
<feature type="domain" description="Cytochrome b/b6 N-terminal region profile" evidence="12">
    <location>
        <begin position="12"/>
        <end position="223"/>
    </location>
</feature>
<evidence type="ECO:0000256" key="3">
    <source>
        <dbReference type="ARBA" id="ARBA00022617"/>
    </source>
</evidence>
<dbReference type="PANTHER" id="PTHR19271:SF16">
    <property type="entry name" value="CYTOCHROME B"/>
    <property type="match status" value="1"/>
</dbReference>
<dbReference type="InterPro" id="IPR009056">
    <property type="entry name" value="Cyt_c-like_dom"/>
</dbReference>
<evidence type="ECO:0000256" key="10">
    <source>
        <dbReference type="PROSITE-ProRule" id="PRU00433"/>
    </source>
</evidence>
<dbReference type="GO" id="GO:0020037">
    <property type="term" value="F:heme binding"/>
    <property type="evidence" value="ECO:0007669"/>
    <property type="project" value="InterPro"/>
</dbReference>
<dbReference type="Proteomes" id="UP000007575">
    <property type="component" value="Plasmid P1"/>
</dbReference>
<evidence type="ECO:0000256" key="9">
    <source>
        <dbReference type="ARBA" id="ARBA00023136"/>
    </source>
</evidence>
<evidence type="ECO:0000259" key="14">
    <source>
        <dbReference type="PROSITE" id="PS51007"/>
    </source>
</evidence>
<dbReference type="PANTHER" id="PTHR19271">
    <property type="entry name" value="CYTOCHROME B"/>
    <property type="match status" value="1"/>
</dbReference>
<dbReference type="Pfam" id="PF00033">
    <property type="entry name" value="Cytochrome_B"/>
    <property type="match status" value="1"/>
</dbReference>
<reference evidence="15 16" key="1">
    <citation type="journal article" date="2012" name="PLoS ONE">
        <title>Genome sequence and transcriptome analysis of the radioresistant bacterium Deinococcus gobiensis: insights into the extreme environmental adaptations.</title>
        <authorList>
            <person name="Yuan M."/>
            <person name="Chen M."/>
            <person name="Zhang W."/>
            <person name="Lu W."/>
            <person name="Wang J."/>
            <person name="Yang M."/>
            <person name="Zhao P."/>
            <person name="Tang R."/>
            <person name="Li X."/>
            <person name="Hao Y."/>
            <person name="Zhou Z."/>
            <person name="Zhan Y."/>
            <person name="Yu H."/>
            <person name="Teng C."/>
            <person name="Yan Y."/>
            <person name="Ping S."/>
            <person name="Wang Y."/>
            <person name="Lin M."/>
        </authorList>
    </citation>
    <scope>NUCLEOTIDE SEQUENCE [LARGE SCALE GENOMIC DNA]</scope>
    <source>
        <strain evidence="16">DSM 21396 / JCM 16679 / CGMCC 1.7299 / I-0</strain>
        <plasmid evidence="15">P1</plasmid>
    </source>
</reference>
<dbReference type="PROSITE" id="PS51007">
    <property type="entry name" value="CYTC"/>
    <property type="match status" value="1"/>
</dbReference>
<dbReference type="Pfam" id="PF00032">
    <property type="entry name" value="Cytochrom_B_C"/>
    <property type="match status" value="1"/>
</dbReference>
<evidence type="ECO:0000259" key="13">
    <source>
        <dbReference type="PROSITE" id="PS51003"/>
    </source>
</evidence>
<dbReference type="KEGG" id="dgo:DGo_PA0092"/>
<keyword evidence="5 10" id="KW-0479">Metal-binding</keyword>
<dbReference type="GO" id="GO:0046872">
    <property type="term" value="F:metal ion binding"/>
    <property type="evidence" value="ECO:0007669"/>
    <property type="project" value="UniProtKB-KW"/>
</dbReference>
<dbReference type="Pfam" id="PF13442">
    <property type="entry name" value="Cytochrome_CBB3"/>
    <property type="match status" value="1"/>
</dbReference>
<dbReference type="AlphaFoldDB" id="H8H0V9"/>
<dbReference type="GO" id="GO:0016020">
    <property type="term" value="C:membrane"/>
    <property type="evidence" value="ECO:0007669"/>
    <property type="project" value="UniProtKB-SubCell"/>
</dbReference>
<protein>
    <submittedName>
        <fullName evidence="15">Cytochrome b/b6-like protein</fullName>
    </submittedName>
</protein>
<dbReference type="InterPro" id="IPR016174">
    <property type="entry name" value="Di-haem_cyt_TM"/>
</dbReference>
<feature type="domain" description="Cytochrome b/b6 C-terminal region profile" evidence="13">
    <location>
        <begin position="239"/>
        <end position="371"/>
    </location>
</feature>
<name>H8H0V9_DEIGI</name>
<keyword evidence="8 10" id="KW-0408">Iron</keyword>
<dbReference type="PROSITE" id="PS51003">
    <property type="entry name" value="CYTB_CTER"/>
    <property type="match status" value="1"/>
</dbReference>
<evidence type="ECO:0000313" key="16">
    <source>
        <dbReference type="Proteomes" id="UP000007575"/>
    </source>
</evidence>